<proteinExistence type="predicted"/>
<sequence length="149" mass="16725">MRAILLVQRVLAGKIGLARFIGTHKYSFRSSALNPKSFPIDSHFEELALEINGEAFNCRGGLASLARKCSERKSLGMVVGVVVGVQPNVLRKQSRSGFSRFNEKTVSNWVSWSRSKNNVDFPVFLRFLCLEICDDPGFQGSNRLQFLKK</sequence>
<gene>
    <name evidence="1" type="ORF">Q31b_36060</name>
</gene>
<dbReference type="EMBL" id="SJPY01000005">
    <property type="protein sequence ID" value="TWU40260.1"/>
    <property type="molecule type" value="Genomic_DNA"/>
</dbReference>
<organism evidence="1 2">
    <name type="scientific">Novipirellula aureliae</name>
    <dbReference type="NCBI Taxonomy" id="2527966"/>
    <lineage>
        <taxon>Bacteria</taxon>
        <taxon>Pseudomonadati</taxon>
        <taxon>Planctomycetota</taxon>
        <taxon>Planctomycetia</taxon>
        <taxon>Pirellulales</taxon>
        <taxon>Pirellulaceae</taxon>
        <taxon>Novipirellula</taxon>
    </lineage>
</organism>
<reference evidence="1 2" key="1">
    <citation type="submission" date="2019-02" db="EMBL/GenBank/DDBJ databases">
        <title>Deep-cultivation of Planctomycetes and their phenomic and genomic characterization uncovers novel biology.</title>
        <authorList>
            <person name="Wiegand S."/>
            <person name="Jogler M."/>
            <person name="Boedeker C."/>
            <person name="Pinto D."/>
            <person name="Vollmers J."/>
            <person name="Rivas-Marin E."/>
            <person name="Kohn T."/>
            <person name="Peeters S.H."/>
            <person name="Heuer A."/>
            <person name="Rast P."/>
            <person name="Oberbeckmann S."/>
            <person name="Bunk B."/>
            <person name="Jeske O."/>
            <person name="Meyerdierks A."/>
            <person name="Storesund J.E."/>
            <person name="Kallscheuer N."/>
            <person name="Luecker S."/>
            <person name="Lage O.M."/>
            <person name="Pohl T."/>
            <person name="Merkel B.J."/>
            <person name="Hornburger P."/>
            <person name="Mueller R.-W."/>
            <person name="Bruemmer F."/>
            <person name="Labrenz M."/>
            <person name="Spormann A.M."/>
            <person name="Op Den Camp H."/>
            <person name="Overmann J."/>
            <person name="Amann R."/>
            <person name="Jetten M.S.M."/>
            <person name="Mascher T."/>
            <person name="Medema M.H."/>
            <person name="Devos D.P."/>
            <person name="Kaster A.-K."/>
            <person name="Ovreas L."/>
            <person name="Rohde M."/>
            <person name="Galperin M.Y."/>
            <person name="Jogler C."/>
        </authorList>
    </citation>
    <scope>NUCLEOTIDE SEQUENCE [LARGE SCALE GENOMIC DNA]</scope>
    <source>
        <strain evidence="1 2">Q31b</strain>
    </source>
</reference>
<comment type="caution">
    <text evidence="1">The sequence shown here is derived from an EMBL/GenBank/DDBJ whole genome shotgun (WGS) entry which is preliminary data.</text>
</comment>
<evidence type="ECO:0000313" key="1">
    <source>
        <dbReference type="EMBL" id="TWU40260.1"/>
    </source>
</evidence>
<keyword evidence="2" id="KW-1185">Reference proteome</keyword>
<dbReference type="AlphaFoldDB" id="A0A5C6DU99"/>
<accession>A0A5C6DU99</accession>
<dbReference type="Proteomes" id="UP000315471">
    <property type="component" value="Unassembled WGS sequence"/>
</dbReference>
<evidence type="ECO:0000313" key="2">
    <source>
        <dbReference type="Proteomes" id="UP000315471"/>
    </source>
</evidence>
<name>A0A5C6DU99_9BACT</name>
<protein>
    <submittedName>
        <fullName evidence="1">Uncharacterized protein</fullName>
    </submittedName>
</protein>